<proteinExistence type="predicted"/>
<organism evidence="2 3">
    <name type="scientific">Allacma fusca</name>
    <dbReference type="NCBI Taxonomy" id="39272"/>
    <lineage>
        <taxon>Eukaryota</taxon>
        <taxon>Metazoa</taxon>
        <taxon>Ecdysozoa</taxon>
        <taxon>Arthropoda</taxon>
        <taxon>Hexapoda</taxon>
        <taxon>Collembola</taxon>
        <taxon>Symphypleona</taxon>
        <taxon>Sminthuridae</taxon>
        <taxon>Allacma</taxon>
    </lineage>
</organism>
<accession>A0A8J2KFS8</accession>
<keyword evidence="3" id="KW-1185">Reference proteome</keyword>
<gene>
    <name evidence="2" type="ORF">AFUS01_LOCUS14336</name>
</gene>
<feature type="compositionally biased region" description="Polar residues" evidence="1">
    <location>
        <begin position="151"/>
        <end position="162"/>
    </location>
</feature>
<feature type="compositionally biased region" description="Basic and acidic residues" evidence="1">
    <location>
        <begin position="43"/>
        <end position="53"/>
    </location>
</feature>
<feature type="compositionally biased region" description="Polar residues" evidence="1">
    <location>
        <begin position="102"/>
        <end position="121"/>
    </location>
</feature>
<feature type="region of interest" description="Disordered" evidence="1">
    <location>
        <begin position="1"/>
        <end position="68"/>
    </location>
</feature>
<name>A0A8J2KFS8_9HEXA</name>
<evidence type="ECO:0000313" key="2">
    <source>
        <dbReference type="EMBL" id="CAG7725379.1"/>
    </source>
</evidence>
<dbReference type="Proteomes" id="UP000708208">
    <property type="component" value="Unassembled WGS sequence"/>
</dbReference>
<dbReference type="EMBL" id="CAJVCH010120996">
    <property type="protein sequence ID" value="CAG7725379.1"/>
    <property type="molecule type" value="Genomic_DNA"/>
</dbReference>
<protein>
    <submittedName>
        <fullName evidence="2">Uncharacterized protein</fullName>
    </submittedName>
</protein>
<feature type="region of interest" description="Disordered" evidence="1">
    <location>
        <begin position="83"/>
        <end position="188"/>
    </location>
</feature>
<sequence>MNGTSGTISEDRSSSPMKSKPTKLHKTVFRPSSSEISLQDEDNMSRNSEKNSLKSEIVLLKPGKRSSPAFRIQVTVHRPLSWQLSSSSSSSIHIPRKHVRRSGSSPGRNEPYTSKGKNNGEQIDEGDDGENKRISMSSSASLVVRKGRRSTPASLGNRNSDFSSVSTNASNGNSSNNTEKNRLHRRRNQRVKRIQMNSSAANSITSSSDDSKSLLSFSYPHSVTLILMLLIPSHASGESDDISKKYFSHLAFATHIHYRQTYLPTVFLYLTNGE</sequence>
<evidence type="ECO:0000256" key="1">
    <source>
        <dbReference type="SAM" id="MobiDB-lite"/>
    </source>
</evidence>
<reference evidence="2" key="1">
    <citation type="submission" date="2021-06" db="EMBL/GenBank/DDBJ databases">
        <authorList>
            <person name="Hodson N. C."/>
            <person name="Mongue J. A."/>
            <person name="Jaron S. K."/>
        </authorList>
    </citation>
    <scope>NUCLEOTIDE SEQUENCE</scope>
</reference>
<feature type="compositionally biased region" description="Low complexity" evidence="1">
    <location>
        <begin position="163"/>
        <end position="177"/>
    </location>
</feature>
<dbReference type="AlphaFoldDB" id="A0A8J2KFS8"/>
<comment type="caution">
    <text evidence="2">The sequence shown here is derived from an EMBL/GenBank/DDBJ whole genome shotgun (WGS) entry which is preliminary data.</text>
</comment>
<evidence type="ECO:0000313" key="3">
    <source>
        <dbReference type="Proteomes" id="UP000708208"/>
    </source>
</evidence>